<gene>
    <name evidence="3" type="ORF">A1O9_01843</name>
</gene>
<dbReference type="OrthoDB" id="4074350at2759"/>
<dbReference type="Pfam" id="PF00026">
    <property type="entry name" value="Asp"/>
    <property type="match status" value="1"/>
</dbReference>
<evidence type="ECO:0000256" key="1">
    <source>
        <dbReference type="SAM" id="SignalP"/>
    </source>
</evidence>
<accession>A0A072Q7H9</accession>
<dbReference type="SUPFAM" id="SSF50630">
    <property type="entry name" value="Acid proteases"/>
    <property type="match status" value="1"/>
</dbReference>
<dbReference type="RefSeq" id="XP_013266455.1">
    <property type="nucleotide sequence ID" value="XM_013411001.1"/>
</dbReference>
<evidence type="ECO:0000313" key="4">
    <source>
        <dbReference type="Proteomes" id="UP000027920"/>
    </source>
</evidence>
<feature type="signal peptide" evidence="1">
    <location>
        <begin position="1"/>
        <end position="17"/>
    </location>
</feature>
<feature type="domain" description="Peptidase A1" evidence="2">
    <location>
        <begin position="43"/>
        <end position="318"/>
    </location>
</feature>
<name>A0A072Q7H9_9EURO</name>
<dbReference type="HOGENOM" id="CLU_874453_0_0_1"/>
<dbReference type="VEuPathDB" id="FungiDB:A1O9_01843"/>
<sequence length="318" mass="34745">MALVLLVLTRFLFTTAATCNPVPFALSITDVQVDPEIPDSFMRGIPAQIGTPPQHIVMLPWAELNNTWIYDQQTYCDPTIIFSDTICQVRRGHPYSDGNSTSFVQSLDIISAGGSSQETNAFGSEVGIAKLIDTSLAGIEFFNVASTSQLSRFPIGIPRLGWDAGYTTLHALGMGTNSTYMNNLRSTGRIGARVWSIFWGRMWTTNNPLDGQVVLGGYDESKVIGQNHTQALNYGATGCWTGMKVNIADVLVNFRNGKDASILQANTAIPTCIVPHRQLLLEVPGTVYDNFEKVTNTTNIGVSYGLHWSAHLFDMGTQ</sequence>
<comment type="caution">
    <text evidence="3">The sequence shown here is derived from an EMBL/GenBank/DDBJ whole genome shotgun (WGS) entry which is preliminary data.</text>
</comment>
<dbReference type="Gene3D" id="2.40.70.10">
    <property type="entry name" value="Acid Proteases"/>
    <property type="match status" value="1"/>
</dbReference>
<dbReference type="GeneID" id="25276789"/>
<dbReference type="InterPro" id="IPR021109">
    <property type="entry name" value="Peptidase_aspartic_dom_sf"/>
</dbReference>
<dbReference type="STRING" id="1182545.A0A072Q7H9"/>
<evidence type="ECO:0000259" key="2">
    <source>
        <dbReference type="PROSITE" id="PS51767"/>
    </source>
</evidence>
<keyword evidence="4" id="KW-1185">Reference proteome</keyword>
<keyword evidence="1" id="KW-0732">Signal</keyword>
<dbReference type="AlphaFoldDB" id="A0A072Q7H9"/>
<evidence type="ECO:0000313" key="3">
    <source>
        <dbReference type="EMBL" id="KEF63865.1"/>
    </source>
</evidence>
<dbReference type="Proteomes" id="UP000027920">
    <property type="component" value="Unassembled WGS sequence"/>
</dbReference>
<protein>
    <recommendedName>
        <fullName evidence="2">Peptidase A1 domain-containing protein</fullName>
    </recommendedName>
</protein>
<organism evidence="3 4">
    <name type="scientific">Exophiala aquamarina CBS 119918</name>
    <dbReference type="NCBI Taxonomy" id="1182545"/>
    <lineage>
        <taxon>Eukaryota</taxon>
        <taxon>Fungi</taxon>
        <taxon>Dikarya</taxon>
        <taxon>Ascomycota</taxon>
        <taxon>Pezizomycotina</taxon>
        <taxon>Eurotiomycetes</taxon>
        <taxon>Chaetothyriomycetidae</taxon>
        <taxon>Chaetothyriales</taxon>
        <taxon>Herpotrichiellaceae</taxon>
        <taxon>Exophiala</taxon>
    </lineage>
</organism>
<dbReference type="EMBL" id="AMGV01000001">
    <property type="protein sequence ID" value="KEF63865.1"/>
    <property type="molecule type" value="Genomic_DNA"/>
</dbReference>
<reference evidence="3 4" key="1">
    <citation type="submission" date="2013-03" db="EMBL/GenBank/DDBJ databases">
        <title>The Genome Sequence of Exophiala aquamarina CBS 119918.</title>
        <authorList>
            <consortium name="The Broad Institute Genomics Platform"/>
            <person name="Cuomo C."/>
            <person name="de Hoog S."/>
            <person name="Gorbushina A."/>
            <person name="Walker B."/>
            <person name="Young S.K."/>
            <person name="Zeng Q."/>
            <person name="Gargeya S."/>
            <person name="Fitzgerald M."/>
            <person name="Haas B."/>
            <person name="Abouelleil A."/>
            <person name="Allen A.W."/>
            <person name="Alvarado L."/>
            <person name="Arachchi H.M."/>
            <person name="Berlin A.M."/>
            <person name="Chapman S.B."/>
            <person name="Gainer-Dewar J."/>
            <person name="Goldberg J."/>
            <person name="Griggs A."/>
            <person name="Gujja S."/>
            <person name="Hansen M."/>
            <person name="Howarth C."/>
            <person name="Imamovic A."/>
            <person name="Ireland A."/>
            <person name="Larimer J."/>
            <person name="McCowan C."/>
            <person name="Murphy C."/>
            <person name="Pearson M."/>
            <person name="Poon T.W."/>
            <person name="Priest M."/>
            <person name="Roberts A."/>
            <person name="Saif S."/>
            <person name="Shea T."/>
            <person name="Sisk P."/>
            <person name="Sykes S."/>
            <person name="Wortman J."/>
            <person name="Nusbaum C."/>
            <person name="Birren B."/>
        </authorList>
    </citation>
    <scope>NUCLEOTIDE SEQUENCE [LARGE SCALE GENOMIC DNA]</scope>
    <source>
        <strain evidence="3 4">CBS 119918</strain>
    </source>
</reference>
<dbReference type="PROSITE" id="PS51767">
    <property type="entry name" value="PEPTIDASE_A1"/>
    <property type="match status" value="1"/>
</dbReference>
<proteinExistence type="predicted"/>
<dbReference type="InterPro" id="IPR033121">
    <property type="entry name" value="PEPTIDASE_A1"/>
</dbReference>
<feature type="chain" id="PRO_5001681951" description="Peptidase A1 domain-containing protein" evidence="1">
    <location>
        <begin position="18"/>
        <end position="318"/>
    </location>
</feature>